<comment type="cofactor">
    <cofactor evidence="1">
        <name>Mg(2+)</name>
        <dbReference type="ChEBI" id="CHEBI:18420"/>
    </cofactor>
</comment>
<dbReference type="EMBL" id="JAUOZS010000001">
    <property type="protein sequence ID" value="MDT8900251.1"/>
    <property type="molecule type" value="Genomic_DNA"/>
</dbReference>
<sequence length="96" mass="10867">MREKQIEQKLIRTVKAVGGLALKFTSPGMDGMPDRLVILPSNRIAFVEVKAHGMKTRPLQIKRHELLRRLGCRVYILDDETQIQQLLSEIKGGDAT</sequence>
<keyword evidence="6" id="KW-1185">Reference proteome</keyword>
<dbReference type="Proteomes" id="UP001254848">
    <property type="component" value="Unassembled WGS sequence"/>
</dbReference>
<reference evidence="5 6" key="1">
    <citation type="submission" date="2023-07" db="EMBL/GenBank/DDBJ databases">
        <title>The novel representative of Negativicutes class, Anaeroselena agilis gen. nov. sp. nov.</title>
        <authorList>
            <person name="Prokofeva M.I."/>
            <person name="Elcheninov A.G."/>
            <person name="Klyukina A."/>
            <person name="Kublanov I.V."/>
            <person name="Frolov E.N."/>
            <person name="Podosokorskaya O.A."/>
        </authorList>
    </citation>
    <scope>NUCLEOTIDE SEQUENCE [LARGE SCALE GENOMIC DNA]</scope>
    <source>
        <strain evidence="5 6">4137-cl</strain>
    </source>
</reference>
<evidence type="ECO:0000256" key="2">
    <source>
        <dbReference type="ARBA" id="ARBA00022722"/>
    </source>
</evidence>
<dbReference type="RefSeq" id="WP_413778806.1">
    <property type="nucleotide sequence ID" value="NZ_JAUOZS010000001.1"/>
</dbReference>
<dbReference type="InterPro" id="IPR014883">
    <property type="entry name" value="VRR_NUC"/>
</dbReference>
<keyword evidence="2" id="KW-0540">Nuclease</keyword>
<feature type="domain" description="VRR-NUC" evidence="4">
    <location>
        <begin position="1"/>
        <end position="81"/>
    </location>
</feature>
<evidence type="ECO:0000256" key="3">
    <source>
        <dbReference type="ARBA" id="ARBA00022801"/>
    </source>
</evidence>
<keyword evidence="3" id="KW-0378">Hydrolase</keyword>
<comment type="caution">
    <text evidence="5">The sequence shown here is derived from an EMBL/GenBank/DDBJ whole genome shotgun (WGS) entry which is preliminary data.</text>
</comment>
<evidence type="ECO:0000256" key="1">
    <source>
        <dbReference type="ARBA" id="ARBA00001946"/>
    </source>
</evidence>
<dbReference type="InterPro" id="IPR011856">
    <property type="entry name" value="tRNA_endonuc-like_dom_sf"/>
</dbReference>
<evidence type="ECO:0000313" key="6">
    <source>
        <dbReference type="Proteomes" id="UP001254848"/>
    </source>
</evidence>
<dbReference type="Gene3D" id="3.40.1350.10">
    <property type="match status" value="1"/>
</dbReference>
<name>A0ABU3NTU6_9FIRM</name>
<gene>
    <name evidence="5" type="ORF">Q4T40_03230</name>
</gene>
<evidence type="ECO:0000313" key="5">
    <source>
        <dbReference type="EMBL" id="MDT8900251.1"/>
    </source>
</evidence>
<evidence type="ECO:0000259" key="4">
    <source>
        <dbReference type="SMART" id="SM00990"/>
    </source>
</evidence>
<dbReference type="SMART" id="SM00990">
    <property type="entry name" value="VRR_NUC"/>
    <property type="match status" value="1"/>
</dbReference>
<protein>
    <submittedName>
        <fullName evidence="5">VRR-NUC domain-containing protein</fullName>
    </submittedName>
</protein>
<accession>A0ABU3NTU6</accession>
<organism evidence="5 6">
    <name type="scientific">Anaeroselena agilis</name>
    <dbReference type="NCBI Taxonomy" id="3063788"/>
    <lineage>
        <taxon>Bacteria</taxon>
        <taxon>Bacillati</taxon>
        <taxon>Bacillota</taxon>
        <taxon>Negativicutes</taxon>
        <taxon>Acetonemataceae</taxon>
        <taxon>Anaeroselena</taxon>
    </lineage>
</organism>
<proteinExistence type="predicted"/>